<dbReference type="PANTHER" id="PTHR45679:SF6">
    <property type="entry name" value="ER DEGRADATION-ENHANCING ALPHA-MANNOSIDASE-LIKE PROTEIN 2"/>
    <property type="match status" value="1"/>
</dbReference>
<comment type="similarity">
    <text evidence="2 5">Belongs to the glycosyl hydrolase 47 family.</text>
</comment>
<comment type="subcellular location">
    <subcellularLocation>
        <location evidence="1">Endoplasmic reticulum</location>
    </subcellularLocation>
</comment>
<dbReference type="PROSITE" id="PS51257">
    <property type="entry name" value="PROKAR_LIPOPROTEIN"/>
    <property type="match status" value="1"/>
</dbReference>
<evidence type="ECO:0000313" key="8">
    <source>
        <dbReference type="RefSeq" id="XP_065676424.1"/>
    </source>
</evidence>
<keyword evidence="5" id="KW-0378">Hydrolase</keyword>
<dbReference type="RefSeq" id="XP_065676424.1">
    <property type="nucleotide sequence ID" value="XM_065820352.1"/>
</dbReference>
<name>A0ABM4DPB0_HYDVU</name>
<organism evidence="7 8">
    <name type="scientific">Hydra vulgaris</name>
    <name type="common">Hydra</name>
    <name type="synonym">Hydra attenuata</name>
    <dbReference type="NCBI Taxonomy" id="6087"/>
    <lineage>
        <taxon>Eukaryota</taxon>
        <taxon>Metazoa</taxon>
        <taxon>Cnidaria</taxon>
        <taxon>Hydrozoa</taxon>
        <taxon>Hydroidolina</taxon>
        <taxon>Anthoathecata</taxon>
        <taxon>Aplanulata</taxon>
        <taxon>Hydridae</taxon>
        <taxon>Hydra</taxon>
    </lineage>
</organism>
<evidence type="ECO:0000256" key="2">
    <source>
        <dbReference type="ARBA" id="ARBA00007658"/>
    </source>
</evidence>
<protein>
    <recommendedName>
        <fullName evidence="5">alpha-1,2-Mannosidase</fullName>
        <ecNumber evidence="5">3.2.1.-</ecNumber>
    </recommendedName>
</protein>
<dbReference type="InterPro" id="IPR012341">
    <property type="entry name" value="6hp_glycosidase-like_sf"/>
</dbReference>
<sequence length="539" mass="61490">MKSSKIMLNKNDFMMLLMFLSTAACWMSTKDKKHYREKARQMFYHGYDSYLKYAYPYDELKPLSCSGQDTWGSYSLTLIDALDTLLIMGNMTEFKRVAKLLEDTISFERDINVSVFETNIRVVGGLLSAHLLSYKSEVELEQGYPCEGPLLRLAVQAAEKLLPAFVTNTSMPFGTVNFDHGVPNGETPITCTASVGTFILEFGSLSYLTGDNRFINAASEALEALWKKRSKIGLVGNHINVQTGEWTAVDSGIGAGVDSYFEYLVKGSTLFSNPRFMEMFQEHSATIKKRLKYNDWYLWVNMDSGKVTLPIFQSLEAYWPGVQVLAGNIGEASRTFYNYYQIWRQYGATPEFYELSTSKAYAKREGYPLRPELIESALYLYQATKDPFFLDVGRDIIESIELLSKQPCGYATIKDVNTHELEDRMESFFLAETTKYLYLLFDEDNFIHKYSSEYFKTESTHDDCFLGSSGYIFNTEAHPIDLAGIQCCKHKHGNSTYLLNALSKKFACKRRPFHQKMFGLGTYVEDDSNLLHNYPDVAT</sequence>
<keyword evidence="7" id="KW-1185">Reference proteome</keyword>
<evidence type="ECO:0000313" key="7">
    <source>
        <dbReference type="Proteomes" id="UP001652625"/>
    </source>
</evidence>
<dbReference type="InterPro" id="IPR044674">
    <property type="entry name" value="EDEM1/2/3"/>
</dbReference>
<dbReference type="PANTHER" id="PTHR45679">
    <property type="entry name" value="ER DEGRADATION-ENHANCING ALPHA-MANNOSIDASE-LIKE PROTEIN 2"/>
    <property type="match status" value="1"/>
</dbReference>
<dbReference type="PRINTS" id="PR00747">
    <property type="entry name" value="GLYHDRLASE47"/>
</dbReference>
<dbReference type="GeneID" id="100205423"/>
<evidence type="ECO:0000256" key="3">
    <source>
        <dbReference type="ARBA" id="ARBA00022824"/>
    </source>
</evidence>
<dbReference type="InterPro" id="IPR001382">
    <property type="entry name" value="Glyco_hydro_47"/>
</dbReference>
<evidence type="ECO:0000256" key="5">
    <source>
        <dbReference type="RuleBase" id="RU361193"/>
    </source>
</evidence>
<gene>
    <name evidence="8" type="primary">LOC100205423</name>
</gene>
<evidence type="ECO:0000256" key="4">
    <source>
        <dbReference type="ARBA" id="ARBA00023180"/>
    </source>
</evidence>
<dbReference type="Pfam" id="PF01532">
    <property type="entry name" value="Glyco_hydro_47"/>
    <property type="match status" value="1"/>
</dbReference>
<proteinExistence type="inferred from homology"/>
<dbReference type="Gene3D" id="1.50.10.10">
    <property type="match status" value="1"/>
</dbReference>
<dbReference type="InterPro" id="IPR036026">
    <property type="entry name" value="Seven-hairpin_glycosidases"/>
</dbReference>
<accession>A0ABM4DPB0</accession>
<keyword evidence="5" id="KW-0326">Glycosidase</keyword>
<dbReference type="EC" id="3.2.1.-" evidence="5"/>
<feature type="chain" id="PRO_5045271397" description="alpha-1,2-Mannosidase" evidence="6">
    <location>
        <begin position="26"/>
        <end position="539"/>
    </location>
</feature>
<feature type="signal peptide" evidence="6">
    <location>
        <begin position="1"/>
        <end position="25"/>
    </location>
</feature>
<dbReference type="Proteomes" id="UP001652625">
    <property type="component" value="Chromosome 15"/>
</dbReference>
<dbReference type="SUPFAM" id="SSF48225">
    <property type="entry name" value="Seven-hairpin glycosidases"/>
    <property type="match status" value="1"/>
</dbReference>
<keyword evidence="6" id="KW-0732">Signal</keyword>
<keyword evidence="3" id="KW-0256">Endoplasmic reticulum</keyword>
<keyword evidence="4" id="KW-0325">Glycoprotein</keyword>
<evidence type="ECO:0000256" key="1">
    <source>
        <dbReference type="ARBA" id="ARBA00004240"/>
    </source>
</evidence>
<evidence type="ECO:0000256" key="6">
    <source>
        <dbReference type="SAM" id="SignalP"/>
    </source>
</evidence>
<reference evidence="8" key="1">
    <citation type="submission" date="2025-08" db="UniProtKB">
        <authorList>
            <consortium name="RefSeq"/>
        </authorList>
    </citation>
    <scope>IDENTIFICATION</scope>
</reference>